<reference evidence="1 2" key="1">
    <citation type="submission" date="2018-06" db="EMBL/GenBank/DDBJ databases">
        <title>Comparative genomics of Brasilonema spp. strains.</title>
        <authorList>
            <person name="Alvarenga D.O."/>
            <person name="Fiore M.F."/>
            <person name="Varani A.M."/>
        </authorList>
    </citation>
    <scope>NUCLEOTIDE SEQUENCE [LARGE SCALE GENOMIC DNA]</scope>
    <source>
        <strain evidence="1 2">SPC951</strain>
    </source>
</reference>
<dbReference type="Proteomes" id="UP000718564">
    <property type="component" value="Unassembled WGS sequence"/>
</dbReference>
<name>A0ABX1PBI2_9CYAN</name>
<dbReference type="EMBL" id="QMEB01000153">
    <property type="protein sequence ID" value="NMG21318.1"/>
    <property type="molecule type" value="Genomic_DNA"/>
</dbReference>
<comment type="caution">
    <text evidence="1">The sequence shown here is derived from an EMBL/GenBank/DDBJ whole genome shotgun (WGS) entry which is preliminary data.</text>
</comment>
<accession>A0ABX1PBI2</accession>
<evidence type="ECO:0000313" key="1">
    <source>
        <dbReference type="EMBL" id="NMG21318.1"/>
    </source>
</evidence>
<evidence type="ECO:0000313" key="2">
    <source>
        <dbReference type="Proteomes" id="UP000718564"/>
    </source>
</evidence>
<keyword evidence="2" id="KW-1185">Reference proteome</keyword>
<proteinExistence type="predicted"/>
<sequence length="81" mass="9503">MDVNDYFSVDSRETLKKHREQGTLNRERLTGNRVEGGWCFLRLLLVVSKRASDGFPDSQATRVPGRFLAKRERLIFLTYRQ</sequence>
<gene>
    <name evidence="1" type="ORF">DP116_18440</name>
</gene>
<organism evidence="1 2">
    <name type="scientific">Brasilonema bromeliae SPC951</name>
    <dbReference type="NCBI Taxonomy" id="385972"/>
    <lineage>
        <taxon>Bacteria</taxon>
        <taxon>Bacillati</taxon>
        <taxon>Cyanobacteriota</taxon>
        <taxon>Cyanophyceae</taxon>
        <taxon>Nostocales</taxon>
        <taxon>Scytonemataceae</taxon>
        <taxon>Brasilonema</taxon>
        <taxon>Bromeliae group (in: Brasilonema)</taxon>
    </lineage>
</organism>
<protein>
    <submittedName>
        <fullName evidence="1">Uncharacterized protein</fullName>
    </submittedName>
</protein>